<feature type="region of interest" description="Disordered" evidence="1">
    <location>
        <begin position="30"/>
        <end position="55"/>
    </location>
</feature>
<dbReference type="KEGG" id="cot:CORT_0A10580"/>
<feature type="region of interest" description="Disordered" evidence="1">
    <location>
        <begin position="71"/>
        <end position="144"/>
    </location>
</feature>
<accession>H8WXD8</accession>
<feature type="compositionally biased region" description="Low complexity" evidence="1">
    <location>
        <begin position="30"/>
        <end position="41"/>
    </location>
</feature>
<gene>
    <name evidence="3" type="ORF">CORT_0A10580</name>
</gene>
<dbReference type="RefSeq" id="XP_003866882.1">
    <property type="nucleotide sequence ID" value="XM_003866834.1"/>
</dbReference>
<proteinExistence type="predicted"/>
<sequence length="144" mass="16205">MNRVLRNFILFISLYLVYKYAFATSFQSQSQSPSSIMSNSNENKDSSTTFEGRSQDEILVNIGGKQVPLSRISKPHAVVHPQPNQFPDVEKEAQQKEDSKAFDQAVLGPGKQKQQFDAASFPDVEPEAKKREAELEEARAKKNN</sequence>
<dbReference type="OrthoDB" id="4082192at2759"/>
<dbReference type="Proteomes" id="UP000005018">
    <property type="component" value="Chromosome 1"/>
</dbReference>
<protein>
    <submittedName>
        <fullName evidence="3">Asr3 protein</fullName>
    </submittedName>
</protein>
<keyword evidence="2" id="KW-0732">Signal</keyword>
<evidence type="ECO:0000256" key="2">
    <source>
        <dbReference type="SAM" id="SignalP"/>
    </source>
</evidence>
<dbReference type="AlphaFoldDB" id="H8WXD8"/>
<dbReference type="EMBL" id="HE681719">
    <property type="protein sequence ID" value="CCG21444.1"/>
    <property type="molecule type" value="Genomic_DNA"/>
</dbReference>
<feature type="signal peptide" evidence="2">
    <location>
        <begin position="1"/>
        <end position="23"/>
    </location>
</feature>
<evidence type="ECO:0000256" key="1">
    <source>
        <dbReference type="SAM" id="MobiDB-lite"/>
    </source>
</evidence>
<dbReference type="HOGENOM" id="CLU_1875167_0_0_1"/>
<evidence type="ECO:0000313" key="4">
    <source>
        <dbReference type="Proteomes" id="UP000005018"/>
    </source>
</evidence>
<dbReference type="GeneID" id="14537481"/>
<feature type="chain" id="PRO_5003616178" evidence="2">
    <location>
        <begin position="24"/>
        <end position="144"/>
    </location>
</feature>
<feature type="compositionally biased region" description="Basic and acidic residues" evidence="1">
    <location>
        <begin position="88"/>
        <end position="101"/>
    </location>
</feature>
<organism evidence="3 4">
    <name type="scientific">Candida orthopsilosis (strain 90-125)</name>
    <name type="common">Yeast</name>
    <dbReference type="NCBI Taxonomy" id="1136231"/>
    <lineage>
        <taxon>Eukaryota</taxon>
        <taxon>Fungi</taxon>
        <taxon>Dikarya</taxon>
        <taxon>Ascomycota</taxon>
        <taxon>Saccharomycotina</taxon>
        <taxon>Pichiomycetes</taxon>
        <taxon>Debaryomycetaceae</taxon>
        <taxon>Candida/Lodderomyces clade</taxon>
        <taxon>Candida</taxon>
    </lineage>
</organism>
<evidence type="ECO:0000313" key="3">
    <source>
        <dbReference type="EMBL" id="CCG21444.1"/>
    </source>
</evidence>
<feature type="compositionally biased region" description="Basic and acidic residues" evidence="1">
    <location>
        <begin position="126"/>
        <end position="144"/>
    </location>
</feature>
<keyword evidence="4" id="KW-1185">Reference proteome</keyword>
<name>H8WXD8_CANO9</name>
<reference evidence="3 4" key="1">
    <citation type="journal article" date="2012" name="PLoS ONE">
        <title>Sequence and analysis of the genome of the pathogenic yeast Candida orthopsilosis.</title>
        <authorList>
            <person name="Riccombeni A."/>
            <person name="Vidanes G."/>
            <person name="Proux-Wera E."/>
            <person name="Wolfe K.H."/>
            <person name="Butler G."/>
        </authorList>
    </citation>
    <scope>NUCLEOTIDE SEQUENCE [LARGE SCALE GENOMIC DNA]</scope>
    <source>
        <strain evidence="3 4">Co 90-125</strain>
    </source>
</reference>